<sequence>MPKLQAVIFDMDGVLIDSEPFWQMAEYDVMNRLGLNITLSQIAETTGLRIDQVVEYWYARFPWPNYDNAMTAQAIVEQVVNHINESGKPMLGVYTALDYCLEHGIKVGLATSSSTTIINAVLNKLGIRHYFHAIQSAEKLTYGKPHPEVYLNCAHALAVNPTHCLAIEDSFNGLIAARAANMHTIAIPEPHLANLSKWVIGHHQLSNLAQLPEFLDSFSS</sequence>
<dbReference type="NCBIfam" id="NF008087">
    <property type="entry name" value="PRK10826.1"/>
    <property type="match status" value="1"/>
</dbReference>
<dbReference type="EC" id="3.1.3.68" evidence="1"/>
<dbReference type="SFLD" id="SFLDG01135">
    <property type="entry name" value="C1.5.6:_HAD__Beta-PGM__Phospha"/>
    <property type="match status" value="1"/>
</dbReference>
<keyword evidence="2" id="KW-1185">Reference proteome</keyword>
<dbReference type="GO" id="GO:0003850">
    <property type="term" value="F:2-deoxyglucose-6-phosphatase activity"/>
    <property type="evidence" value="ECO:0007669"/>
    <property type="project" value="UniProtKB-EC"/>
</dbReference>
<organism evidence="1 2">
    <name type="scientific">Shewanella youngdeokensis</name>
    <dbReference type="NCBI Taxonomy" id="2999068"/>
    <lineage>
        <taxon>Bacteria</taxon>
        <taxon>Pseudomonadati</taxon>
        <taxon>Pseudomonadota</taxon>
        <taxon>Gammaproteobacteria</taxon>
        <taxon>Alteromonadales</taxon>
        <taxon>Shewanellaceae</taxon>
        <taxon>Shewanella</taxon>
    </lineage>
</organism>
<dbReference type="EMBL" id="CP136522">
    <property type="protein sequence ID" value="WOT05477.1"/>
    <property type="molecule type" value="Genomic_DNA"/>
</dbReference>
<gene>
    <name evidence="1" type="primary">hxpB</name>
    <name evidence="1" type="ORF">RGE70_01215</name>
</gene>
<reference evidence="1 2" key="1">
    <citation type="submission" date="2023-10" db="EMBL/GenBank/DDBJ databases">
        <title>Complete genome sequence of Shewanella sp. DAU334.</title>
        <authorList>
            <person name="Lee Y.-S."/>
            <person name="Jeong H.-R."/>
            <person name="Hwang E.-J."/>
            <person name="Choi Y.-L."/>
            <person name="Kim G.-D."/>
        </authorList>
    </citation>
    <scope>NUCLEOTIDE SEQUENCE [LARGE SCALE GENOMIC DNA]</scope>
    <source>
        <strain evidence="1 2">DAU334</strain>
    </source>
</reference>
<dbReference type="InterPro" id="IPR023214">
    <property type="entry name" value="HAD_sf"/>
</dbReference>
<accession>A0ABZ0JYX0</accession>
<dbReference type="CDD" id="cd07505">
    <property type="entry name" value="HAD_BPGM-like"/>
    <property type="match status" value="1"/>
</dbReference>
<dbReference type="InterPro" id="IPR036412">
    <property type="entry name" value="HAD-like_sf"/>
</dbReference>
<dbReference type="SFLD" id="SFLDG01129">
    <property type="entry name" value="C1.5:_HAD__Beta-PGM__Phosphata"/>
    <property type="match status" value="1"/>
</dbReference>
<name>A0ABZ0JYX0_9GAMM</name>
<dbReference type="Pfam" id="PF13419">
    <property type="entry name" value="HAD_2"/>
    <property type="match status" value="1"/>
</dbReference>
<dbReference type="RefSeq" id="WP_310469734.1">
    <property type="nucleotide sequence ID" value="NZ_CP136522.1"/>
</dbReference>
<dbReference type="InterPro" id="IPR006439">
    <property type="entry name" value="HAD-SF_hydro_IA"/>
</dbReference>
<evidence type="ECO:0000313" key="1">
    <source>
        <dbReference type="EMBL" id="WOT05477.1"/>
    </source>
</evidence>
<dbReference type="Gene3D" id="3.40.50.1000">
    <property type="entry name" value="HAD superfamily/HAD-like"/>
    <property type="match status" value="1"/>
</dbReference>
<dbReference type="Proteomes" id="UP001529491">
    <property type="component" value="Chromosome"/>
</dbReference>
<dbReference type="GO" id="GO:0050286">
    <property type="term" value="F:sorbitol-6-phosphatase activity"/>
    <property type="evidence" value="ECO:0007669"/>
    <property type="project" value="UniProtKB-EC"/>
</dbReference>
<dbReference type="InterPro" id="IPR041492">
    <property type="entry name" value="HAD_2"/>
</dbReference>
<dbReference type="EC" id="3.1.3.50" evidence="1"/>
<keyword evidence="1" id="KW-0378">Hydrolase</keyword>
<dbReference type="SUPFAM" id="SSF56784">
    <property type="entry name" value="HAD-like"/>
    <property type="match status" value="1"/>
</dbReference>
<dbReference type="PANTHER" id="PTHR18901">
    <property type="entry name" value="2-DEOXYGLUCOSE-6-PHOSPHATE PHOSPHATASE 2"/>
    <property type="match status" value="1"/>
</dbReference>
<dbReference type="GO" id="GO:0050084">
    <property type="term" value="F:mannitol-1-phosphatase activity"/>
    <property type="evidence" value="ECO:0007669"/>
    <property type="project" value="UniProtKB-EC"/>
</dbReference>
<dbReference type="Gene3D" id="1.10.150.240">
    <property type="entry name" value="Putative phosphatase, domain 2"/>
    <property type="match status" value="1"/>
</dbReference>
<protein>
    <submittedName>
        <fullName evidence="1">Hexitol phosphatase HxpB</fullName>
        <ecNumber evidence="1">3.1.3.22</ecNumber>
        <ecNumber evidence="1">3.1.3.50</ecNumber>
        <ecNumber evidence="1">3.1.3.68</ecNumber>
    </submittedName>
</protein>
<proteinExistence type="predicted"/>
<evidence type="ECO:0000313" key="2">
    <source>
        <dbReference type="Proteomes" id="UP001529491"/>
    </source>
</evidence>
<dbReference type="NCBIfam" id="TIGR01509">
    <property type="entry name" value="HAD-SF-IA-v3"/>
    <property type="match status" value="1"/>
</dbReference>
<dbReference type="PANTHER" id="PTHR18901:SF38">
    <property type="entry name" value="PSEUDOURIDINE-5'-PHOSPHATASE"/>
    <property type="match status" value="1"/>
</dbReference>
<dbReference type="InterPro" id="IPR023198">
    <property type="entry name" value="PGP-like_dom2"/>
</dbReference>
<dbReference type="EC" id="3.1.3.22" evidence="1"/>
<dbReference type="SFLD" id="SFLDS00003">
    <property type="entry name" value="Haloacid_Dehalogenase"/>
    <property type="match status" value="1"/>
</dbReference>